<dbReference type="PANTHER" id="PTHR43738">
    <property type="entry name" value="ABC TRANSPORTER, MEMBRANE PROTEIN"/>
    <property type="match status" value="1"/>
</dbReference>
<evidence type="ECO:0000256" key="1">
    <source>
        <dbReference type="ARBA" id="ARBA00004651"/>
    </source>
</evidence>
<dbReference type="GeneID" id="41339547"/>
<evidence type="ECO:0000256" key="6">
    <source>
        <dbReference type="ARBA" id="ARBA00023136"/>
    </source>
</evidence>
<comment type="caution">
    <text evidence="9">The sequence shown here is derived from an EMBL/GenBank/DDBJ whole genome shotgun (WGS) entry which is preliminary data.</text>
</comment>
<evidence type="ECO:0000256" key="5">
    <source>
        <dbReference type="ARBA" id="ARBA00022989"/>
    </source>
</evidence>
<feature type="transmembrane region" description="Helical" evidence="7">
    <location>
        <begin position="316"/>
        <end position="342"/>
    </location>
</feature>
<gene>
    <name evidence="9" type="ORF">FNV44_06640</name>
</gene>
<evidence type="ECO:0000313" key="10">
    <source>
        <dbReference type="Proteomes" id="UP000315938"/>
    </source>
</evidence>
<name>A0A553IGP7_ACHLA</name>
<feature type="transmembrane region" description="Helical" evidence="7">
    <location>
        <begin position="15"/>
        <end position="39"/>
    </location>
</feature>
<keyword evidence="2" id="KW-0813">Transport</keyword>
<evidence type="ECO:0000313" key="9">
    <source>
        <dbReference type="EMBL" id="TRX99373.1"/>
    </source>
</evidence>
<keyword evidence="6 7" id="KW-0472">Membrane</keyword>
<dbReference type="Proteomes" id="UP000315938">
    <property type="component" value="Unassembled WGS sequence"/>
</dbReference>
<proteinExistence type="predicted"/>
<reference evidence="9 10" key="1">
    <citation type="submission" date="2019-07" db="EMBL/GenBank/DDBJ databases">
        <title>Genome sequence of Acholeplasma laidlawii strain with increased resistance to erythromycin.</title>
        <authorList>
            <person name="Medvedeva E.S."/>
            <person name="Baranova N.B."/>
            <person name="Siniagina M.N."/>
            <person name="Mouzykantov A."/>
            <person name="Chernova O.A."/>
            <person name="Chernov V.M."/>
        </authorList>
    </citation>
    <scope>NUCLEOTIDE SEQUENCE [LARGE SCALE GENOMIC DNA]</scope>
    <source>
        <strain evidence="9 10">PG8REry</strain>
    </source>
</reference>
<sequence length="356" mass="39036">MFLAIKELKYTKGKFALIISVIVLISYLVYFLTSLAYGLASSYTNAVNKWGSDEVVITVDSNDSIMMSFMTNNDFESVEVDGTKARIGLFPAVINNPDAEANVDSRLNVYFFGIDNDSFLKPTEASNLTIQQNEVVVDESLKKEGYEIGSTIAVSGTDTVFTIIGFSTKSTYQTAPVIYMAMETWQKYRYSTETPPDLYSGIIVRGSTGNLDTKLATYTTADYIATLPGYTAQVLTFGTMIIFLIIIVAFVLGIFIYVLTIQKTPMFGVMKAQGISNFYIANSVVTQTFLLVLFGIFVGLILTIVSGIFLGDIIPFAINILFYGVITVAFFLFGFLGALFSVRAVLKIDPLKAIGG</sequence>
<dbReference type="PANTHER" id="PTHR43738:SF1">
    <property type="entry name" value="HEMIN TRANSPORT SYSTEM PERMEASE PROTEIN HRTB-RELATED"/>
    <property type="match status" value="1"/>
</dbReference>
<evidence type="ECO:0000259" key="8">
    <source>
        <dbReference type="Pfam" id="PF02687"/>
    </source>
</evidence>
<dbReference type="Pfam" id="PF02687">
    <property type="entry name" value="FtsX"/>
    <property type="match status" value="1"/>
</dbReference>
<evidence type="ECO:0000256" key="4">
    <source>
        <dbReference type="ARBA" id="ARBA00022692"/>
    </source>
</evidence>
<dbReference type="InterPro" id="IPR003838">
    <property type="entry name" value="ABC3_permease_C"/>
</dbReference>
<keyword evidence="5 7" id="KW-1133">Transmembrane helix</keyword>
<keyword evidence="3" id="KW-1003">Cell membrane</keyword>
<dbReference type="GO" id="GO:0005886">
    <property type="term" value="C:plasma membrane"/>
    <property type="evidence" value="ECO:0007669"/>
    <property type="project" value="UniProtKB-SubCell"/>
</dbReference>
<dbReference type="OMA" id="GDASYSH"/>
<dbReference type="EMBL" id="VKID01000002">
    <property type="protein sequence ID" value="TRX99373.1"/>
    <property type="molecule type" value="Genomic_DNA"/>
</dbReference>
<evidence type="ECO:0000256" key="3">
    <source>
        <dbReference type="ARBA" id="ARBA00022475"/>
    </source>
</evidence>
<feature type="domain" description="ABC3 transporter permease C-terminal" evidence="8">
    <location>
        <begin position="239"/>
        <end position="350"/>
    </location>
</feature>
<feature type="transmembrane region" description="Helical" evidence="7">
    <location>
        <begin position="279"/>
        <end position="310"/>
    </location>
</feature>
<comment type="subcellular location">
    <subcellularLocation>
        <location evidence="1">Cell membrane</location>
        <topology evidence="1">Multi-pass membrane protein</topology>
    </subcellularLocation>
</comment>
<keyword evidence="4 7" id="KW-0812">Transmembrane</keyword>
<evidence type="ECO:0000256" key="2">
    <source>
        <dbReference type="ARBA" id="ARBA00022448"/>
    </source>
</evidence>
<feature type="transmembrane region" description="Helical" evidence="7">
    <location>
        <begin position="234"/>
        <end position="259"/>
    </location>
</feature>
<evidence type="ECO:0000256" key="7">
    <source>
        <dbReference type="SAM" id="Phobius"/>
    </source>
</evidence>
<dbReference type="InterPro" id="IPR051125">
    <property type="entry name" value="ABC-4/HrtB_transporter"/>
</dbReference>
<accession>A0A553IGP7</accession>
<organism evidence="9 10">
    <name type="scientific">Acholeplasma laidlawii</name>
    <dbReference type="NCBI Taxonomy" id="2148"/>
    <lineage>
        <taxon>Bacteria</taxon>
        <taxon>Bacillati</taxon>
        <taxon>Mycoplasmatota</taxon>
        <taxon>Mollicutes</taxon>
        <taxon>Acholeplasmatales</taxon>
        <taxon>Acholeplasmataceae</taxon>
        <taxon>Acholeplasma</taxon>
    </lineage>
</organism>
<dbReference type="AlphaFoldDB" id="A0A553IGP7"/>
<protein>
    <submittedName>
        <fullName evidence="9">ABC transporter permease</fullName>
    </submittedName>
</protein>
<dbReference type="RefSeq" id="WP_012243341.1">
    <property type="nucleotide sequence ID" value="NZ_CP103951.1"/>
</dbReference>